<dbReference type="Proteomes" id="UP001141806">
    <property type="component" value="Unassembled WGS sequence"/>
</dbReference>
<keyword evidence="4" id="KW-1185">Reference proteome</keyword>
<keyword evidence="2" id="KW-0460">Magnesium</keyword>
<dbReference type="OrthoDB" id="1523883at2759"/>
<organism evidence="3 4">
    <name type="scientific">Protea cynaroides</name>
    <dbReference type="NCBI Taxonomy" id="273540"/>
    <lineage>
        <taxon>Eukaryota</taxon>
        <taxon>Viridiplantae</taxon>
        <taxon>Streptophyta</taxon>
        <taxon>Embryophyta</taxon>
        <taxon>Tracheophyta</taxon>
        <taxon>Spermatophyta</taxon>
        <taxon>Magnoliopsida</taxon>
        <taxon>Proteales</taxon>
        <taxon>Proteaceae</taxon>
        <taxon>Protea</taxon>
    </lineage>
</organism>
<sequence>MDIKKVFHMIGGIGETSYAANSSLQKGAIDMVKHITTESIVELYLATAPQNLVIADLGCSSGPNTLSVIGEIIDAIDRARLKFMVTSRRTEIQVFLNDLPSNDFNSVFLAWPSFFKEKLSKCNGRNDFERSPVPPPFVSIAGVPGSFYGRLFPTDSLHFIHSSFSLHWLSRVPVTLYDEDGKSMNKGKIYISESSPHLVSEAYLIQFQEDFSLFLRSRSLSSNPEEEWCSSCWEGLVHIILRVLMLYYGSFSPVPLGDIDEEKLNSFDTHFYAPSQEEIEEEVRKEGSFAIDRLEVFEMRRDIQNGSSTYGTTVATTVRAIQESMIRHHFGEHIVNDLFEIYGRLIDEEMTKGEIRPIASIVAMRKRL</sequence>
<dbReference type="InterPro" id="IPR005299">
    <property type="entry name" value="MeTrfase_7"/>
</dbReference>
<evidence type="ECO:0000313" key="4">
    <source>
        <dbReference type="Proteomes" id="UP001141806"/>
    </source>
</evidence>
<name>A0A9Q0GPS3_9MAGN</name>
<dbReference type="PANTHER" id="PTHR31009">
    <property type="entry name" value="S-ADENOSYL-L-METHIONINE:CARBOXYL METHYLTRANSFERASE FAMILY PROTEIN"/>
    <property type="match status" value="1"/>
</dbReference>
<dbReference type="Pfam" id="PF03492">
    <property type="entry name" value="Methyltransf_7"/>
    <property type="match status" value="2"/>
</dbReference>
<evidence type="ECO:0000256" key="1">
    <source>
        <dbReference type="ARBA" id="ARBA00022723"/>
    </source>
</evidence>
<dbReference type="InterPro" id="IPR029063">
    <property type="entry name" value="SAM-dependent_MTases_sf"/>
</dbReference>
<reference evidence="3" key="1">
    <citation type="journal article" date="2023" name="Plant J.">
        <title>The genome of the king protea, Protea cynaroides.</title>
        <authorList>
            <person name="Chang J."/>
            <person name="Duong T.A."/>
            <person name="Schoeman C."/>
            <person name="Ma X."/>
            <person name="Roodt D."/>
            <person name="Barker N."/>
            <person name="Li Z."/>
            <person name="Van de Peer Y."/>
            <person name="Mizrachi E."/>
        </authorList>
    </citation>
    <scope>NUCLEOTIDE SEQUENCE</scope>
    <source>
        <tissue evidence="3">Young leaves</tissue>
    </source>
</reference>
<protein>
    <submittedName>
        <fullName evidence="3">Uncharacterized protein</fullName>
    </submittedName>
</protein>
<evidence type="ECO:0000256" key="2">
    <source>
        <dbReference type="ARBA" id="ARBA00022842"/>
    </source>
</evidence>
<dbReference type="EMBL" id="JAMYWD010000131">
    <property type="protein sequence ID" value="KAJ4949872.1"/>
    <property type="molecule type" value="Genomic_DNA"/>
</dbReference>
<gene>
    <name evidence="3" type="ORF">NE237_000021</name>
</gene>
<dbReference type="SUPFAM" id="SSF53335">
    <property type="entry name" value="S-adenosyl-L-methionine-dependent methyltransferases"/>
    <property type="match status" value="1"/>
</dbReference>
<dbReference type="InterPro" id="IPR042086">
    <property type="entry name" value="MeTrfase_capping"/>
</dbReference>
<dbReference type="GO" id="GO:0008168">
    <property type="term" value="F:methyltransferase activity"/>
    <property type="evidence" value="ECO:0007669"/>
    <property type="project" value="InterPro"/>
</dbReference>
<evidence type="ECO:0000313" key="3">
    <source>
        <dbReference type="EMBL" id="KAJ4949872.1"/>
    </source>
</evidence>
<accession>A0A9Q0GPS3</accession>
<dbReference type="GO" id="GO:0046872">
    <property type="term" value="F:metal ion binding"/>
    <property type="evidence" value="ECO:0007669"/>
    <property type="project" value="UniProtKB-KW"/>
</dbReference>
<keyword evidence="1" id="KW-0479">Metal-binding</keyword>
<dbReference type="Gene3D" id="1.10.1200.270">
    <property type="entry name" value="Methyltransferase, alpha-helical capping domain"/>
    <property type="match status" value="2"/>
</dbReference>
<dbReference type="AlphaFoldDB" id="A0A9Q0GPS3"/>
<dbReference type="Gene3D" id="3.40.50.150">
    <property type="entry name" value="Vaccinia Virus protein VP39"/>
    <property type="match status" value="2"/>
</dbReference>
<proteinExistence type="predicted"/>
<comment type="caution">
    <text evidence="3">The sequence shown here is derived from an EMBL/GenBank/DDBJ whole genome shotgun (WGS) entry which is preliminary data.</text>
</comment>